<sequence>MAKKKNQKQIDENKESDGTVTVDLKIDMNCECCARKVVKFVHSLDGVESVKREDNDWMKITVVGKVDPVKLCENVKEKTKKNVEWVSLPTKKKNGGEGE</sequence>
<dbReference type="InterPro" id="IPR006121">
    <property type="entry name" value="HMA_dom"/>
</dbReference>
<dbReference type="PANTHER" id="PTHR46413:SF34">
    <property type="entry name" value="HEAVY METAL-ASSOCIATED ISOPRENYLATED PLANT PROTEIN 3-LIKE"/>
    <property type="match status" value="1"/>
</dbReference>
<evidence type="ECO:0000313" key="3">
    <source>
        <dbReference type="EMBL" id="KAI7736336.1"/>
    </source>
</evidence>
<dbReference type="InterPro" id="IPR044594">
    <property type="entry name" value="HIPP01/3/5/6"/>
</dbReference>
<evidence type="ECO:0000259" key="2">
    <source>
        <dbReference type="PROSITE" id="PS50846"/>
    </source>
</evidence>
<dbReference type="GO" id="GO:0016020">
    <property type="term" value="C:membrane"/>
    <property type="evidence" value="ECO:0007669"/>
    <property type="project" value="UniProtKB-SubCell"/>
</dbReference>
<evidence type="ECO:0000313" key="4">
    <source>
        <dbReference type="Proteomes" id="UP001206925"/>
    </source>
</evidence>
<feature type="domain" description="HMA" evidence="2">
    <location>
        <begin position="19"/>
        <end position="83"/>
    </location>
</feature>
<dbReference type="GO" id="GO:0009626">
    <property type="term" value="P:plant-type hypersensitive response"/>
    <property type="evidence" value="ECO:0007669"/>
    <property type="project" value="UniProtKB-KW"/>
</dbReference>
<dbReference type="SUPFAM" id="SSF55008">
    <property type="entry name" value="HMA, heavy metal-associated domain"/>
    <property type="match status" value="1"/>
</dbReference>
<keyword evidence="4" id="KW-1185">Reference proteome</keyword>
<protein>
    <recommendedName>
        <fullName evidence="2">HMA domain-containing protein</fullName>
    </recommendedName>
</protein>
<dbReference type="Proteomes" id="UP001206925">
    <property type="component" value="Unassembled WGS sequence"/>
</dbReference>
<gene>
    <name evidence="3" type="ORF">M8C21_028109</name>
</gene>
<dbReference type="PROSITE" id="PS50846">
    <property type="entry name" value="HMA_2"/>
    <property type="match status" value="1"/>
</dbReference>
<reference evidence="3" key="1">
    <citation type="submission" date="2022-06" db="EMBL/GenBank/DDBJ databases">
        <title>Uncovering the hologenomic basis of an extraordinary plant invasion.</title>
        <authorList>
            <person name="Bieker V.C."/>
            <person name="Martin M.D."/>
            <person name="Gilbert T."/>
            <person name="Hodgins K."/>
            <person name="Battlay P."/>
            <person name="Petersen B."/>
            <person name="Wilson J."/>
        </authorList>
    </citation>
    <scope>NUCLEOTIDE SEQUENCE</scope>
    <source>
        <strain evidence="3">AA19_3_7</strain>
        <tissue evidence="3">Leaf</tissue>
    </source>
</reference>
<name>A0AAD5C6Q1_AMBAR</name>
<dbReference type="EMBL" id="JAMZMK010009298">
    <property type="protein sequence ID" value="KAI7736336.1"/>
    <property type="molecule type" value="Genomic_DNA"/>
</dbReference>
<comment type="subcellular location">
    <subcellularLocation>
        <location evidence="1">Membrane</location>
        <topology evidence="1">Peripheral membrane protein</topology>
    </subcellularLocation>
</comment>
<proteinExistence type="predicted"/>
<dbReference type="GO" id="GO:0046872">
    <property type="term" value="F:metal ion binding"/>
    <property type="evidence" value="ECO:0007669"/>
    <property type="project" value="InterPro"/>
</dbReference>
<organism evidence="3 4">
    <name type="scientific">Ambrosia artemisiifolia</name>
    <name type="common">Common ragweed</name>
    <dbReference type="NCBI Taxonomy" id="4212"/>
    <lineage>
        <taxon>Eukaryota</taxon>
        <taxon>Viridiplantae</taxon>
        <taxon>Streptophyta</taxon>
        <taxon>Embryophyta</taxon>
        <taxon>Tracheophyta</taxon>
        <taxon>Spermatophyta</taxon>
        <taxon>Magnoliopsida</taxon>
        <taxon>eudicotyledons</taxon>
        <taxon>Gunneridae</taxon>
        <taxon>Pentapetalae</taxon>
        <taxon>asterids</taxon>
        <taxon>campanulids</taxon>
        <taxon>Asterales</taxon>
        <taxon>Asteraceae</taxon>
        <taxon>Asteroideae</taxon>
        <taxon>Heliantheae alliance</taxon>
        <taxon>Heliantheae</taxon>
        <taxon>Ambrosia</taxon>
    </lineage>
</organism>
<evidence type="ECO:0000256" key="1">
    <source>
        <dbReference type="ARBA" id="ARBA00004170"/>
    </source>
</evidence>
<comment type="caution">
    <text evidence="3">The sequence shown here is derived from an EMBL/GenBank/DDBJ whole genome shotgun (WGS) entry which is preliminary data.</text>
</comment>
<dbReference type="AlphaFoldDB" id="A0AAD5C6Q1"/>
<dbReference type="PANTHER" id="PTHR46413">
    <property type="entry name" value="HEAVY METAL-ASSOCIATED ISOPRENYLATED PLANT PROTEIN 6"/>
    <property type="match status" value="1"/>
</dbReference>
<accession>A0AAD5C6Q1</accession>
<dbReference type="Gene3D" id="3.30.70.100">
    <property type="match status" value="1"/>
</dbReference>
<dbReference type="InterPro" id="IPR036163">
    <property type="entry name" value="HMA_dom_sf"/>
</dbReference>